<dbReference type="Proteomes" id="UP000325292">
    <property type="component" value="Chromosome"/>
</dbReference>
<organism evidence="2 3">
    <name type="scientific">Sulfobacillus thermotolerans</name>
    <dbReference type="NCBI Taxonomy" id="338644"/>
    <lineage>
        <taxon>Bacteria</taxon>
        <taxon>Bacillati</taxon>
        <taxon>Bacillota</taxon>
        <taxon>Clostridia</taxon>
        <taxon>Eubacteriales</taxon>
        <taxon>Clostridiales Family XVII. Incertae Sedis</taxon>
        <taxon>Sulfobacillus</taxon>
    </lineage>
</organism>
<keyword evidence="1" id="KW-0812">Transmembrane</keyword>
<gene>
    <name evidence="2" type="ORF">BXT84_07965</name>
</gene>
<name>A0ABN5H0K8_9FIRM</name>
<keyword evidence="1" id="KW-1133">Transmembrane helix</keyword>
<keyword evidence="1" id="KW-0472">Membrane</keyword>
<sequence length="99" mass="10697">MIIHPWKLVKNHKWSFLAAAVLMSIMSTIILNKLRADSTNSNSNQIAEKIAEAIRAPGGVIPLASVPLGTALSLSQKNSLLQNSRDGIIQCLYATKSLV</sequence>
<evidence type="ECO:0000313" key="3">
    <source>
        <dbReference type="Proteomes" id="UP000325292"/>
    </source>
</evidence>
<accession>A0ABN5H0K8</accession>
<keyword evidence="3" id="KW-1185">Reference proteome</keyword>
<protein>
    <submittedName>
        <fullName evidence="2">Uncharacterized protein</fullName>
    </submittedName>
</protein>
<evidence type="ECO:0000313" key="2">
    <source>
        <dbReference type="EMBL" id="AUW93887.1"/>
    </source>
</evidence>
<proteinExistence type="predicted"/>
<evidence type="ECO:0000256" key="1">
    <source>
        <dbReference type="SAM" id="Phobius"/>
    </source>
</evidence>
<reference evidence="2 3" key="1">
    <citation type="journal article" date="2019" name="Sci. Rep.">
        <title>Sulfobacillus thermotolerans: new insights into resistance and metabolic capacities of acidophilic chemolithotrophs.</title>
        <authorList>
            <person name="Panyushkina A.E."/>
            <person name="Babenko V.V."/>
            <person name="Nikitina A.S."/>
            <person name="Selezneva O.V."/>
            <person name="Tsaplina I.A."/>
            <person name="Letarova M.A."/>
            <person name="Kostryukova E.S."/>
            <person name="Letarov A.V."/>
        </authorList>
    </citation>
    <scope>NUCLEOTIDE SEQUENCE [LARGE SCALE GENOMIC DNA]</scope>
    <source>
        <strain evidence="2 3">Kr1</strain>
    </source>
</reference>
<feature type="transmembrane region" description="Helical" evidence="1">
    <location>
        <begin position="14"/>
        <end position="31"/>
    </location>
</feature>
<dbReference type="EMBL" id="CP019454">
    <property type="protein sequence ID" value="AUW93887.1"/>
    <property type="molecule type" value="Genomic_DNA"/>
</dbReference>